<proteinExistence type="predicted"/>
<sequence length="112" mass="13198">MPQFEADIDAIDIYPAVSTPSRHRETSSKSPDEEPLLHRHLRRPRLHRERLSVYRKTFTMKPIAHVNGAERLFKLRISVLMTVWRRLVFSPSSLTGCRSECWLCIYISYGER</sequence>
<accession>A0A1B1CJZ3</accession>
<dbReference type="AlphaFoldDB" id="A0A1B1CJZ3"/>
<feature type="region of interest" description="Disordered" evidence="1">
    <location>
        <begin position="16"/>
        <end position="42"/>
    </location>
</feature>
<feature type="compositionally biased region" description="Basic and acidic residues" evidence="1">
    <location>
        <begin position="22"/>
        <end position="37"/>
    </location>
</feature>
<gene>
    <name evidence="2" type="ORF">BA011_39765</name>
</gene>
<evidence type="ECO:0000313" key="2">
    <source>
        <dbReference type="EMBL" id="ANP90077.1"/>
    </source>
</evidence>
<evidence type="ECO:0000313" key="3">
    <source>
        <dbReference type="Proteomes" id="UP000092691"/>
    </source>
</evidence>
<keyword evidence="2" id="KW-0614">Plasmid</keyword>
<geneLocation type="plasmid" evidence="2 3">
    <name>unnamed7</name>
</geneLocation>
<dbReference type="Proteomes" id="UP000092691">
    <property type="component" value="Plasmid unnamed7"/>
</dbReference>
<reference evidence="2 3" key="1">
    <citation type="submission" date="2016-06" db="EMBL/GenBank/DDBJ databases">
        <title>Microsymbionts genomes from the relict species Vavilovia formosa.</title>
        <authorList>
            <person name="Chirak E."/>
            <person name="Kimeklis A."/>
            <person name="Andronov E."/>
        </authorList>
    </citation>
    <scope>NUCLEOTIDE SEQUENCE [LARGE SCALE GENOMIC DNA]</scope>
    <source>
        <strain evidence="2 3">Vaf10</strain>
        <plasmid evidence="3">Plasmid unnamed7</plasmid>
    </source>
</reference>
<name>A0A1B1CJZ3_RHILE</name>
<organism evidence="2 3">
    <name type="scientific">Rhizobium leguminosarum</name>
    <dbReference type="NCBI Taxonomy" id="384"/>
    <lineage>
        <taxon>Bacteria</taxon>
        <taxon>Pseudomonadati</taxon>
        <taxon>Pseudomonadota</taxon>
        <taxon>Alphaproteobacteria</taxon>
        <taxon>Hyphomicrobiales</taxon>
        <taxon>Rhizobiaceae</taxon>
        <taxon>Rhizobium/Agrobacterium group</taxon>
        <taxon>Rhizobium</taxon>
    </lineage>
</organism>
<protein>
    <submittedName>
        <fullName evidence="2">Uncharacterized protein</fullName>
    </submittedName>
</protein>
<evidence type="ECO:0000256" key="1">
    <source>
        <dbReference type="SAM" id="MobiDB-lite"/>
    </source>
</evidence>
<dbReference type="EMBL" id="CP016288">
    <property type="protein sequence ID" value="ANP90077.1"/>
    <property type="molecule type" value="Genomic_DNA"/>
</dbReference>